<gene>
    <name evidence="1" type="ORF">CJU94_32760</name>
</gene>
<proteinExistence type="predicted"/>
<dbReference type="AlphaFoldDB" id="A0A248VV16"/>
<dbReference type="Proteomes" id="UP000215158">
    <property type="component" value="Chromosome 2"/>
</dbReference>
<protein>
    <submittedName>
        <fullName evidence="1">Uncharacterized protein</fullName>
    </submittedName>
</protein>
<name>A0A248VV16_9BURK</name>
<sequence length="74" mass="8380">MNAYVPAWRVNRLILFNQRRGLHVFPGAGLRALDMVSATRLLSSLVVRYMTVCSYKEQMTGIPRPSSIICVKLI</sequence>
<accession>A0A248VV16</accession>
<reference evidence="1 2" key="1">
    <citation type="submission" date="2017-08" db="EMBL/GenBank/DDBJ databases">
        <title>Identification and genetic characteristics of simultaneous BTEX- and naphthalene-degrading Paraburkholderia sp. BN5 isolated from petroleum-contaminated soil.</title>
        <authorList>
            <person name="Lee Y."/>
            <person name="Jeon C.O."/>
        </authorList>
    </citation>
    <scope>NUCLEOTIDE SEQUENCE [LARGE SCALE GENOMIC DNA]</scope>
    <source>
        <strain evidence="1 2">BN5</strain>
    </source>
</reference>
<dbReference type="EMBL" id="CP022990">
    <property type="protein sequence ID" value="ASW02807.1"/>
    <property type="molecule type" value="Genomic_DNA"/>
</dbReference>
<evidence type="ECO:0000313" key="1">
    <source>
        <dbReference type="EMBL" id="ASW02807.1"/>
    </source>
</evidence>
<organism evidence="1 2">
    <name type="scientific">Paraburkholderia aromaticivorans</name>
    <dbReference type="NCBI Taxonomy" id="2026199"/>
    <lineage>
        <taxon>Bacteria</taxon>
        <taxon>Pseudomonadati</taxon>
        <taxon>Pseudomonadota</taxon>
        <taxon>Betaproteobacteria</taxon>
        <taxon>Burkholderiales</taxon>
        <taxon>Burkholderiaceae</taxon>
        <taxon>Paraburkholderia</taxon>
    </lineage>
</organism>
<evidence type="ECO:0000313" key="2">
    <source>
        <dbReference type="Proteomes" id="UP000215158"/>
    </source>
</evidence>
<dbReference type="RefSeq" id="WP_095422664.1">
    <property type="nucleotide sequence ID" value="NZ_CP022990.1"/>
</dbReference>
<keyword evidence="2" id="KW-1185">Reference proteome</keyword>
<dbReference type="KEGG" id="parb:CJU94_32760"/>